<dbReference type="InterPro" id="IPR006311">
    <property type="entry name" value="TAT_signal"/>
</dbReference>
<dbReference type="Pfam" id="PF13416">
    <property type="entry name" value="SBP_bac_8"/>
    <property type="match status" value="1"/>
</dbReference>
<organism evidence="6 7">
    <name type="scientific">Agaricicola taiwanensis</name>
    <dbReference type="NCBI Taxonomy" id="591372"/>
    <lineage>
        <taxon>Bacteria</taxon>
        <taxon>Pseudomonadati</taxon>
        <taxon>Pseudomonadota</taxon>
        <taxon>Alphaproteobacteria</taxon>
        <taxon>Rhodobacterales</taxon>
        <taxon>Paracoccaceae</taxon>
        <taxon>Agaricicola</taxon>
    </lineage>
</organism>
<reference evidence="6" key="1">
    <citation type="journal article" date="2014" name="Int. J. Syst. Evol. Microbiol.">
        <title>Complete genome sequence of Corynebacterium casei LMG S-19264T (=DSM 44701T), isolated from a smear-ripened cheese.</title>
        <authorList>
            <consortium name="US DOE Joint Genome Institute (JGI-PGF)"/>
            <person name="Walter F."/>
            <person name="Albersmeier A."/>
            <person name="Kalinowski J."/>
            <person name="Ruckert C."/>
        </authorList>
    </citation>
    <scope>NUCLEOTIDE SEQUENCE</scope>
    <source>
        <strain evidence="6">CCM 7684</strain>
    </source>
</reference>
<dbReference type="Proteomes" id="UP000602745">
    <property type="component" value="Unassembled WGS sequence"/>
</dbReference>
<dbReference type="InterPro" id="IPR006059">
    <property type="entry name" value="SBP"/>
</dbReference>
<dbReference type="CDD" id="cd13589">
    <property type="entry name" value="PBP2_polyamine_RpCGA009"/>
    <property type="match status" value="1"/>
</dbReference>
<evidence type="ECO:0000256" key="3">
    <source>
        <dbReference type="ARBA" id="ARBA00022448"/>
    </source>
</evidence>
<evidence type="ECO:0000256" key="5">
    <source>
        <dbReference type="ARBA" id="ARBA00022764"/>
    </source>
</evidence>
<comment type="caution">
    <text evidence="6">The sequence shown here is derived from an EMBL/GenBank/DDBJ whole genome shotgun (WGS) entry which is preliminary data.</text>
</comment>
<accession>A0A8J2YF62</accession>
<proteinExistence type="inferred from homology"/>
<keyword evidence="4" id="KW-0732">Signal</keyword>
<dbReference type="PANTHER" id="PTHR30006:SF3">
    <property type="entry name" value="THIAMINE-BINDING PERIPLASMIC PROTEIN"/>
    <property type="match status" value="1"/>
</dbReference>
<dbReference type="RefSeq" id="WP_188407771.1">
    <property type="nucleotide sequence ID" value="NZ_BMCP01000001.1"/>
</dbReference>
<dbReference type="AlphaFoldDB" id="A0A8J2YF62"/>
<comment type="subcellular location">
    <subcellularLocation>
        <location evidence="1">Periplasm</location>
    </subcellularLocation>
</comment>
<evidence type="ECO:0000313" key="6">
    <source>
        <dbReference type="EMBL" id="GGE28031.1"/>
    </source>
</evidence>
<dbReference type="SUPFAM" id="SSF53850">
    <property type="entry name" value="Periplasmic binding protein-like II"/>
    <property type="match status" value="1"/>
</dbReference>
<comment type="similarity">
    <text evidence="2">Belongs to the bacterial solute-binding protein 1 family.</text>
</comment>
<dbReference type="Gene3D" id="3.40.190.10">
    <property type="entry name" value="Periplasmic binding protein-like II"/>
    <property type="match status" value="2"/>
</dbReference>
<dbReference type="GO" id="GO:0015888">
    <property type="term" value="P:thiamine transport"/>
    <property type="evidence" value="ECO:0007669"/>
    <property type="project" value="TreeGrafter"/>
</dbReference>
<evidence type="ECO:0000256" key="1">
    <source>
        <dbReference type="ARBA" id="ARBA00004418"/>
    </source>
</evidence>
<dbReference type="GO" id="GO:0030975">
    <property type="term" value="F:thiamine binding"/>
    <property type="evidence" value="ECO:0007669"/>
    <property type="project" value="TreeGrafter"/>
</dbReference>
<keyword evidence="3" id="KW-0813">Transport</keyword>
<evidence type="ECO:0000313" key="7">
    <source>
        <dbReference type="Proteomes" id="UP000602745"/>
    </source>
</evidence>
<keyword evidence="5" id="KW-0574">Periplasm</keyword>
<protein>
    <submittedName>
        <fullName evidence="6">Dehydrogenase</fullName>
    </submittedName>
</protein>
<dbReference type="PROSITE" id="PS51318">
    <property type="entry name" value="TAT"/>
    <property type="match status" value="1"/>
</dbReference>
<reference evidence="6" key="2">
    <citation type="submission" date="2020-09" db="EMBL/GenBank/DDBJ databases">
        <authorList>
            <person name="Sun Q."/>
            <person name="Sedlacek I."/>
        </authorList>
    </citation>
    <scope>NUCLEOTIDE SEQUENCE</scope>
    <source>
        <strain evidence="6">CCM 7684</strain>
    </source>
</reference>
<dbReference type="PANTHER" id="PTHR30006">
    <property type="entry name" value="THIAMINE-BINDING PERIPLASMIC PROTEIN-RELATED"/>
    <property type="match status" value="1"/>
</dbReference>
<gene>
    <name evidence="6" type="ORF">GCM10007276_01530</name>
</gene>
<evidence type="ECO:0000256" key="4">
    <source>
        <dbReference type="ARBA" id="ARBA00022729"/>
    </source>
</evidence>
<name>A0A8J2YF62_9RHOB</name>
<evidence type="ECO:0000256" key="2">
    <source>
        <dbReference type="ARBA" id="ARBA00008520"/>
    </source>
</evidence>
<dbReference type="GO" id="GO:0030976">
    <property type="term" value="F:thiamine pyrophosphate binding"/>
    <property type="evidence" value="ECO:0007669"/>
    <property type="project" value="TreeGrafter"/>
</dbReference>
<dbReference type="GO" id="GO:0030288">
    <property type="term" value="C:outer membrane-bounded periplasmic space"/>
    <property type="evidence" value="ECO:0007669"/>
    <property type="project" value="TreeGrafter"/>
</dbReference>
<dbReference type="EMBL" id="BMCP01000001">
    <property type="protein sequence ID" value="GGE28031.1"/>
    <property type="molecule type" value="Genomic_DNA"/>
</dbReference>
<keyword evidence="7" id="KW-1185">Reference proteome</keyword>
<sequence length="359" mass="39300">MSDTLNLSRRTLIKGAMTAGAAGVALPWLWRPSQAAQTLVCADPGGAYTTAFKEAFYEPFTKETGIAVTSVARRGYPAAEFKAQVETKSYNWDLSGGISADIADFLKKSDLVEDLDLGGDDVAAIPANMKTPFFVGNGLYTFILAYRSDRMKNVKSFASLWDKELPGGRGMRRFARDSIEVALRADGVAPGDDIYKVLSTAEGWDRAFKKLDEIKPQVQVWWDSAPQSTQIIQTGEVDICPMPNARAQTAIDNGVPVAIDWEGGFYSVEGWCIPKGAPKADLARQFVKFCARADRQAAYTKELSNGPTNPGAYKFIDEKRAPALPSFPDNLAKTVAVNDAFWGEHKAKADVRFSEWLLS</sequence>